<comment type="caution">
    <text evidence="1">The sequence shown here is derived from an EMBL/GenBank/DDBJ whole genome shotgun (WGS) entry which is preliminary data.</text>
</comment>
<dbReference type="EMBL" id="CAJVQB010010005">
    <property type="protein sequence ID" value="CAG8735749.1"/>
    <property type="molecule type" value="Genomic_DNA"/>
</dbReference>
<accession>A0ABN7V623</accession>
<keyword evidence="2" id="KW-1185">Reference proteome</keyword>
<evidence type="ECO:0000313" key="1">
    <source>
        <dbReference type="EMBL" id="CAG8735749.1"/>
    </source>
</evidence>
<proteinExistence type="predicted"/>
<evidence type="ECO:0000313" key="2">
    <source>
        <dbReference type="Proteomes" id="UP000789901"/>
    </source>
</evidence>
<organism evidence="1 2">
    <name type="scientific">Gigaspora margarita</name>
    <dbReference type="NCBI Taxonomy" id="4874"/>
    <lineage>
        <taxon>Eukaryota</taxon>
        <taxon>Fungi</taxon>
        <taxon>Fungi incertae sedis</taxon>
        <taxon>Mucoromycota</taxon>
        <taxon>Glomeromycotina</taxon>
        <taxon>Glomeromycetes</taxon>
        <taxon>Diversisporales</taxon>
        <taxon>Gigasporaceae</taxon>
        <taxon>Gigaspora</taxon>
    </lineage>
</organism>
<dbReference type="Proteomes" id="UP000789901">
    <property type="component" value="Unassembled WGS sequence"/>
</dbReference>
<protein>
    <submittedName>
        <fullName evidence="1">21658_t:CDS:1</fullName>
    </submittedName>
</protein>
<gene>
    <name evidence="1" type="ORF">GMARGA_LOCUS14835</name>
</gene>
<name>A0ABN7V623_GIGMA</name>
<sequence>MHKTSQAEANMNTNSTKLDKRTVLELETIEKLQDNWEMLTNNEAMLLKGNKTEISQEHSESELTDELAIKRSTDQELVTAGPRTIKHGTNNLIDMDIKGFTTVSYKKSTTRKKE</sequence>
<reference evidence="1 2" key="1">
    <citation type="submission" date="2021-06" db="EMBL/GenBank/DDBJ databases">
        <authorList>
            <person name="Kallberg Y."/>
            <person name="Tangrot J."/>
            <person name="Rosling A."/>
        </authorList>
    </citation>
    <scope>NUCLEOTIDE SEQUENCE [LARGE SCALE GENOMIC DNA]</scope>
    <source>
        <strain evidence="1 2">120-4 pot B 10/14</strain>
    </source>
</reference>
<feature type="non-terminal residue" evidence="1">
    <location>
        <position position="114"/>
    </location>
</feature>